<dbReference type="GO" id="GO:0008564">
    <property type="term" value="F:protein-exporting ATPase activity"/>
    <property type="evidence" value="ECO:0007669"/>
    <property type="project" value="UniProtKB-EC"/>
</dbReference>
<evidence type="ECO:0000256" key="6">
    <source>
        <dbReference type="ARBA" id="ARBA00022927"/>
    </source>
</evidence>
<dbReference type="GO" id="GO:0005737">
    <property type="term" value="C:cytoplasm"/>
    <property type="evidence" value="ECO:0007669"/>
    <property type="project" value="UniProtKB-SubCell"/>
</dbReference>
<dbReference type="PANTHER" id="PTHR15184:SF9">
    <property type="entry name" value="SPI-1 TYPE 3 SECRETION SYSTEM ATPASE"/>
    <property type="match status" value="1"/>
</dbReference>
<dbReference type="EMBL" id="CP045273">
    <property type="protein sequence ID" value="QJX80591.1"/>
    <property type="molecule type" value="Genomic_DNA"/>
</dbReference>
<dbReference type="Pfam" id="PF00006">
    <property type="entry name" value="ATP-synt_ab"/>
    <property type="match status" value="1"/>
</dbReference>
<evidence type="ECO:0000313" key="12">
    <source>
        <dbReference type="Proteomes" id="UP000501076"/>
    </source>
</evidence>
<evidence type="ECO:0000256" key="1">
    <source>
        <dbReference type="ARBA" id="ARBA00004496"/>
    </source>
</evidence>
<dbReference type="PANTHER" id="PTHR15184">
    <property type="entry name" value="ATP SYNTHASE"/>
    <property type="match status" value="1"/>
</dbReference>
<dbReference type="InterPro" id="IPR040627">
    <property type="entry name" value="T3SS_ATPase_C"/>
</dbReference>
<dbReference type="GO" id="GO:0046933">
    <property type="term" value="F:proton-transporting ATP synthase activity, rotational mechanism"/>
    <property type="evidence" value="ECO:0007669"/>
    <property type="project" value="TreeGrafter"/>
</dbReference>
<comment type="catalytic activity">
    <reaction evidence="9">
        <text>ATP + H2O + cellular proteinSide 1 = ADP + phosphate + cellular proteinSide 2.</text>
        <dbReference type="EC" id="7.4.2.8"/>
    </reaction>
</comment>
<dbReference type="GO" id="GO:0030257">
    <property type="term" value="C:type III protein secretion system complex"/>
    <property type="evidence" value="ECO:0007669"/>
    <property type="project" value="InterPro"/>
</dbReference>
<dbReference type="GO" id="GO:0016887">
    <property type="term" value="F:ATP hydrolysis activity"/>
    <property type="evidence" value="ECO:0007669"/>
    <property type="project" value="InterPro"/>
</dbReference>
<comment type="subcellular location">
    <subcellularLocation>
        <location evidence="1">Cytoplasm</location>
    </subcellularLocation>
</comment>
<dbReference type="InterPro" id="IPR020003">
    <property type="entry name" value="ATPase_a/bsu_AS"/>
</dbReference>
<evidence type="ECO:0000256" key="9">
    <source>
        <dbReference type="ARBA" id="ARBA00034006"/>
    </source>
</evidence>
<dbReference type="InterPro" id="IPR000194">
    <property type="entry name" value="ATPase_F1/V1/A1_a/bsu_nucl-bd"/>
</dbReference>
<dbReference type="GO" id="GO:0030254">
    <property type="term" value="P:protein secretion by the type III secretion system"/>
    <property type="evidence" value="ECO:0007669"/>
    <property type="project" value="InterPro"/>
</dbReference>
<evidence type="ECO:0000256" key="4">
    <source>
        <dbReference type="ARBA" id="ARBA00022741"/>
    </source>
</evidence>
<keyword evidence="7" id="KW-1278">Translocase</keyword>
<accession>A0A6M6E0G7</accession>
<keyword evidence="2" id="KW-0813">Transport</keyword>
<dbReference type="SUPFAM" id="SSF52540">
    <property type="entry name" value="P-loop containing nucleoside triphosphate hydrolases"/>
    <property type="match status" value="1"/>
</dbReference>
<evidence type="ECO:0000256" key="7">
    <source>
        <dbReference type="ARBA" id="ARBA00022967"/>
    </source>
</evidence>
<dbReference type="Gene3D" id="3.40.50.12240">
    <property type="match status" value="1"/>
</dbReference>
<geneLocation type="plasmid" evidence="12">
    <name>pfdu301a</name>
</geneLocation>
<keyword evidence="11" id="KW-0614">Plasmid</keyword>
<dbReference type="InterPro" id="IPR050053">
    <property type="entry name" value="ATPase_alpha/beta_chains"/>
</dbReference>
<evidence type="ECO:0000313" key="11">
    <source>
        <dbReference type="EMBL" id="QJX80591.1"/>
    </source>
</evidence>
<dbReference type="InterPro" id="IPR003593">
    <property type="entry name" value="AAA+_ATPase"/>
</dbReference>
<dbReference type="Proteomes" id="UP000501076">
    <property type="component" value="Plasmid pFDU301A"/>
</dbReference>
<dbReference type="PROSITE" id="PS00152">
    <property type="entry name" value="ATPASE_ALPHA_BETA"/>
    <property type="match status" value="1"/>
</dbReference>
<keyword evidence="8" id="KW-0066">ATP synthesis</keyword>
<evidence type="ECO:0000256" key="5">
    <source>
        <dbReference type="ARBA" id="ARBA00022840"/>
    </source>
</evidence>
<keyword evidence="4" id="KW-0547">Nucleotide-binding</keyword>
<dbReference type="SMART" id="SM00382">
    <property type="entry name" value="AAA"/>
    <property type="match status" value="1"/>
</dbReference>
<proteinExistence type="predicted"/>
<feature type="domain" description="AAA+ ATPase" evidence="10">
    <location>
        <begin position="153"/>
        <end position="334"/>
    </location>
</feature>
<evidence type="ECO:0000259" key="10">
    <source>
        <dbReference type="SMART" id="SM00382"/>
    </source>
</evidence>
<name>A0A6M6E0G7_PRIMG</name>
<dbReference type="FunFam" id="3.40.50.12240:FF:000002">
    <property type="entry name" value="Flagellum-specific ATP synthase FliI"/>
    <property type="match status" value="1"/>
</dbReference>
<reference evidence="11 12" key="1">
    <citation type="submission" date="2019-10" db="EMBL/GenBank/DDBJ databases">
        <title>Complete genome sequences for adaption low water activity.</title>
        <authorList>
            <person name="Zhao L."/>
            <person name="Zhong J."/>
        </authorList>
    </citation>
    <scope>NUCLEOTIDE SEQUENCE [LARGE SCALE GENOMIC DNA]</scope>
    <source>
        <strain evidence="11 12">FDU301</strain>
        <plasmid evidence="12">pfdu301a</plasmid>
    </source>
</reference>
<dbReference type="InterPro" id="IPR005714">
    <property type="entry name" value="ATPase_T3SS_FliI/YscN"/>
</dbReference>
<dbReference type="CDD" id="cd01136">
    <property type="entry name" value="ATPase_flagellum-secretory_path_III"/>
    <property type="match status" value="1"/>
</dbReference>
<keyword evidence="6" id="KW-0653">Protein transport</keyword>
<gene>
    <name evidence="11" type="ORF">FDZ14_31365</name>
</gene>
<dbReference type="InterPro" id="IPR027417">
    <property type="entry name" value="P-loop_NTPase"/>
</dbReference>
<dbReference type="Pfam" id="PF18269">
    <property type="entry name" value="T3SS_ATPase_C"/>
    <property type="match status" value="1"/>
</dbReference>
<protein>
    <submittedName>
        <fullName evidence="11">FliI/YscN family ATPase</fullName>
    </submittedName>
</protein>
<dbReference type="NCBIfam" id="TIGR01026">
    <property type="entry name" value="fliI_yscN"/>
    <property type="match status" value="1"/>
</dbReference>
<dbReference type="GO" id="GO:0005524">
    <property type="term" value="F:ATP binding"/>
    <property type="evidence" value="ECO:0007669"/>
    <property type="project" value="UniProtKB-KW"/>
</dbReference>
<dbReference type="AlphaFoldDB" id="A0A6M6E0G7"/>
<evidence type="ECO:0000256" key="8">
    <source>
        <dbReference type="ARBA" id="ARBA00023310"/>
    </source>
</evidence>
<dbReference type="RefSeq" id="WP_171778586.1">
    <property type="nucleotide sequence ID" value="NZ_CP045273.1"/>
</dbReference>
<evidence type="ECO:0000256" key="2">
    <source>
        <dbReference type="ARBA" id="ARBA00022448"/>
    </source>
</evidence>
<keyword evidence="3" id="KW-0963">Cytoplasm</keyword>
<sequence>MTSLAKLKEQIQHNTLLSKAAVVEAVYENFVITKGPVVPIGSIFEKRENKLKFEVVGIKGENNVLMPLSTSDELVRGDKLYPASNKIELPENPYELLGNVLDAYGESIEGYRFRNKVQWKPAGKPPSPLKRARIKEPIETKIKAIDGFLTIGRGQKIGIFAGTGVGKSTLLGLLAKQSTEDVNVIALIGERGREVREFIERELGEEGMKRSVVVVSTSNESSLMQIKAAELATRIAEEFREKGKRVLLMMDSVTRYAMARRVLDIANGDIPLAGGRTLGMEPSLQRLLERSGNNERGSITGIYTVLVENDDFNGPIPDMARGILDGHIVLTRRLADKNHFPAIDVLASVSRVMQEVVDESHWQVARSIKKYLSIYNEIEDQYNLGLIEKGKDSEIDKSVLLNRRINELLKQDIKESYDKQETLQMMNHIIS</sequence>
<evidence type="ECO:0000256" key="3">
    <source>
        <dbReference type="ARBA" id="ARBA00022490"/>
    </source>
</evidence>
<organism evidence="11 12">
    <name type="scientific">Priestia megaterium</name>
    <name type="common">Bacillus megaterium</name>
    <dbReference type="NCBI Taxonomy" id="1404"/>
    <lineage>
        <taxon>Bacteria</taxon>
        <taxon>Bacillati</taxon>
        <taxon>Bacillota</taxon>
        <taxon>Bacilli</taxon>
        <taxon>Bacillales</taxon>
        <taxon>Bacillaceae</taxon>
        <taxon>Priestia</taxon>
    </lineage>
</organism>
<keyword evidence="5" id="KW-0067">ATP-binding</keyword>